<evidence type="ECO:0000256" key="7">
    <source>
        <dbReference type="SAM" id="Phobius"/>
    </source>
</evidence>
<feature type="transmembrane region" description="Helical" evidence="7">
    <location>
        <begin position="274"/>
        <end position="292"/>
    </location>
</feature>
<evidence type="ECO:0000256" key="4">
    <source>
        <dbReference type="ARBA" id="ARBA00022989"/>
    </source>
</evidence>
<accession>M2Y029</accession>
<dbReference type="GO" id="GO:0046872">
    <property type="term" value="F:metal ion binding"/>
    <property type="evidence" value="ECO:0007669"/>
    <property type="project" value="UniProtKB-KW"/>
</dbReference>
<name>M2Y029_GALSU</name>
<protein>
    <recommendedName>
        <fullName evidence="10">Adiponectin receptor</fullName>
    </recommendedName>
</protein>
<keyword evidence="9" id="KW-1185">Reference proteome</keyword>
<dbReference type="GeneID" id="17088012"/>
<dbReference type="PANTHER" id="PTHR20855">
    <property type="entry name" value="ADIPOR/PROGESTIN RECEPTOR-RELATED"/>
    <property type="match status" value="1"/>
</dbReference>
<keyword evidence="4 7" id="KW-1133">Transmembrane helix</keyword>
<evidence type="ECO:0000256" key="6">
    <source>
        <dbReference type="PIRSR" id="PIRSR604254-1"/>
    </source>
</evidence>
<dbReference type="KEGG" id="gsl:Gasu_33960"/>
<evidence type="ECO:0000313" key="9">
    <source>
        <dbReference type="Proteomes" id="UP000030680"/>
    </source>
</evidence>
<dbReference type="PANTHER" id="PTHR20855:SF52">
    <property type="entry name" value="ADIPONECTIN RECEPTOR PROTEIN"/>
    <property type="match status" value="1"/>
</dbReference>
<keyword evidence="6" id="KW-0479">Metal-binding</keyword>
<comment type="similarity">
    <text evidence="2">Belongs to the ADIPOR family.</text>
</comment>
<evidence type="ECO:0008006" key="10">
    <source>
        <dbReference type="Google" id="ProtNLM"/>
    </source>
</evidence>
<comment type="subcellular location">
    <subcellularLocation>
        <location evidence="1">Membrane</location>
        <topology evidence="1">Multi-pass membrane protein</topology>
    </subcellularLocation>
</comment>
<dbReference type="InterPro" id="IPR004254">
    <property type="entry name" value="AdipoR/HlyIII-related"/>
</dbReference>
<feature type="transmembrane region" description="Helical" evidence="7">
    <location>
        <begin position="63"/>
        <end position="84"/>
    </location>
</feature>
<dbReference type="Proteomes" id="UP000030680">
    <property type="component" value="Unassembled WGS sequence"/>
</dbReference>
<gene>
    <name evidence="8" type="ORF">Gasu_33960</name>
</gene>
<feature type="transmembrane region" description="Helical" evidence="7">
    <location>
        <begin position="334"/>
        <end position="352"/>
    </location>
</feature>
<organism evidence="8 9">
    <name type="scientific">Galdieria sulphuraria</name>
    <name type="common">Red alga</name>
    <dbReference type="NCBI Taxonomy" id="130081"/>
    <lineage>
        <taxon>Eukaryota</taxon>
        <taxon>Rhodophyta</taxon>
        <taxon>Bangiophyceae</taxon>
        <taxon>Galdieriales</taxon>
        <taxon>Galdieriaceae</taxon>
        <taxon>Galdieria</taxon>
    </lineage>
</organism>
<feature type="binding site" evidence="6">
    <location>
        <position position="225"/>
    </location>
    <ligand>
        <name>Zn(2+)</name>
        <dbReference type="ChEBI" id="CHEBI:29105"/>
    </ligand>
</feature>
<evidence type="ECO:0000256" key="1">
    <source>
        <dbReference type="ARBA" id="ARBA00004141"/>
    </source>
</evidence>
<keyword evidence="3 7" id="KW-0812">Transmembrane</keyword>
<feature type="transmembrane region" description="Helical" evidence="7">
    <location>
        <begin position="304"/>
        <end position="322"/>
    </location>
</feature>
<dbReference type="EMBL" id="KB454511">
    <property type="protein sequence ID" value="EME29194.1"/>
    <property type="molecule type" value="Genomic_DNA"/>
</dbReference>
<dbReference type="GO" id="GO:0038023">
    <property type="term" value="F:signaling receptor activity"/>
    <property type="evidence" value="ECO:0007669"/>
    <property type="project" value="TreeGrafter"/>
</dbReference>
<dbReference type="Pfam" id="PF03006">
    <property type="entry name" value="HlyIII"/>
    <property type="match status" value="1"/>
</dbReference>
<evidence type="ECO:0000256" key="2">
    <source>
        <dbReference type="ARBA" id="ARBA00007018"/>
    </source>
</evidence>
<dbReference type="eggNOG" id="KOG0748">
    <property type="taxonomic scope" value="Eukaryota"/>
</dbReference>
<dbReference type="OrthoDB" id="529367at2759"/>
<evidence type="ECO:0000313" key="8">
    <source>
        <dbReference type="EMBL" id="EME29194.1"/>
    </source>
</evidence>
<feature type="transmembrane region" description="Helical" evidence="7">
    <location>
        <begin position="243"/>
        <end position="262"/>
    </location>
</feature>
<evidence type="ECO:0000256" key="5">
    <source>
        <dbReference type="ARBA" id="ARBA00023136"/>
    </source>
</evidence>
<dbReference type="Gramene" id="EME29194">
    <property type="protein sequence ID" value="EME29194"/>
    <property type="gene ID" value="Gasu_33960"/>
</dbReference>
<feature type="transmembrane region" description="Helical" evidence="7">
    <location>
        <begin position="372"/>
        <end position="389"/>
    </location>
</feature>
<feature type="transmembrane region" description="Helical" evidence="7">
    <location>
        <begin position="206"/>
        <end position="228"/>
    </location>
</feature>
<keyword evidence="5 7" id="KW-0472">Membrane</keyword>
<dbReference type="RefSeq" id="XP_005705714.1">
    <property type="nucleotide sequence ID" value="XM_005705657.1"/>
</dbReference>
<sequence>MMSSSSNKSPPTENSFWKLVHFEKTPYWLQDNEYIRNYYRVPMSVWDSLKSALFGLHNETMNIYTHLIGFFIFVGITWFTLSFLSSLLKQPLSLEQYIVSGTNPSLSSRLETYSLDAWSGFLGVLLETKKFFLGFLHFSCRLASSSYSLSAASVERYWSAFQDSSLFFRSFPFTLLDASWSHKLSPDRDSFVSQVFWKVIDEHKTALLFLLTGACVCLFCSTIFHMFFNVSESCFKSLSRLDYAGIVFLTMGHSLVGTYYTLYCMPELSRRYNIVISIAGLLTLGVTLYPAFDAPHNRLTRALVFVLFGTVSGLPILHAGWLHGFGHVEYMHHAQYMFIMATFYLLGAFFFVTRLPERCSPGKFDLFFNSHNLMHICVLIAALIHWYGCMQSCIYRLHQGCALSPILSQTFLSS</sequence>
<keyword evidence="6" id="KW-0862">Zinc</keyword>
<reference evidence="9" key="1">
    <citation type="journal article" date="2013" name="Science">
        <title>Gene transfer from bacteria and archaea facilitated evolution of an extremophilic eukaryote.</title>
        <authorList>
            <person name="Schonknecht G."/>
            <person name="Chen W.H."/>
            <person name="Ternes C.M."/>
            <person name="Barbier G.G."/>
            <person name="Shrestha R.P."/>
            <person name="Stanke M."/>
            <person name="Brautigam A."/>
            <person name="Baker B.J."/>
            <person name="Banfield J.F."/>
            <person name="Garavito R.M."/>
            <person name="Carr K."/>
            <person name="Wilkerson C."/>
            <person name="Rensing S.A."/>
            <person name="Gagneul D."/>
            <person name="Dickenson N.E."/>
            <person name="Oesterhelt C."/>
            <person name="Lercher M.J."/>
            <person name="Weber A.P."/>
        </authorList>
    </citation>
    <scope>NUCLEOTIDE SEQUENCE [LARGE SCALE GENOMIC DNA]</scope>
    <source>
        <strain evidence="9">074W</strain>
    </source>
</reference>
<evidence type="ECO:0000256" key="3">
    <source>
        <dbReference type="ARBA" id="ARBA00022692"/>
    </source>
</evidence>
<proteinExistence type="inferred from homology"/>
<feature type="binding site" evidence="6">
    <location>
        <position position="375"/>
    </location>
    <ligand>
        <name>Zn(2+)</name>
        <dbReference type="ChEBI" id="CHEBI:29105"/>
    </ligand>
</feature>
<feature type="binding site" evidence="6">
    <location>
        <position position="371"/>
    </location>
    <ligand>
        <name>Zn(2+)</name>
        <dbReference type="ChEBI" id="CHEBI:29105"/>
    </ligand>
</feature>
<dbReference type="OMA" id="VSGLMCM"/>
<dbReference type="AlphaFoldDB" id="M2Y029"/>
<dbReference type="GO" id="GO:0016020">
    <property type="term" value="C:membrane"/>
    <property type="evidence" value="ECO:0007669"/>
    <property type="project" value="UniProtKB-SubCell"/>
</dbReference>